<dbReference type="AlphaFoldDB" id="A0A8H4LVD0"/>
<dbReference type="Proteomes" id="UP000557566">
    <property type="component" value="Unassembled WGS sequence"/>
</dbReference>
<keyword evidence="2" id="KW-1185">Reference proteome</keyword>
<name>A0A8H4LVD0_9HYPO</name>
<reference evidence="1 2" key="1">
    <citation type="journal article" date="2020" name="Genome Biol. Evol.">
        <title>A new high-quality draft genome assembly of the Chinese cordyceps Ophiocordyceps sinensis.</title>
        <authorList>
            <person name="Shu R."/>
            <person name="Zhang J."/>
            <person name="Meng Q."/>
            <person name="Zhang H."/>
            <person name="Zhou G."/>
            <person name="Li M."/>
            <person name="Wu P."/>
            <person name="Zhao Y."/>
            <person name="Chen C."/>
            <person name="Qin Q."/>
        </authorList>
    </citation>
    <scope>NUCLEOTIDE SEQUENCE [LARGE SCALE GENOMIC DNA]</scope>
    <source>
        <strain evidence="1 2">IOZ07</strain>
    </source>
</reference>
<dbReference type="OrthoDB" id="5404599at2759"/>
<comment type="caution">
    <text evidence="1">The sequence shown here is derived from an EMBL/GenBank/DDBJ whole genome shotgun (WGS) entry which is preliminary data.</text>
</comment>
<proteinExistence type="predicted"/>
<sequence>MSATTSSELPASLDDHKFQPTEIFPDSCFFKERRASALPPPAEIKAINEKSGNIRAISFNRPPPVILPSLKLVIKYGADVPAIEAQTQRIIHKLLRNVVPVPEIFGWTEYKGQTFIYMDLVEGVTLQDRWATLMKLKDDPSARSSVIWFKHGGHFNKKGMSDTLAALAENHSTRFFFRTGQDLPDHFKAQTLFSGFKMHVESKLVPTCLLCSRITISFHLTSSWRPDQTQKWSRSMIGVRLDGIHRTGSIARQDGLGWIQIISTI</sequence>
<organism evidence="1 2">
    <name type="scientific">Ophiocordyceps sinensis</name>
    <dbReference type="NCBI Taxonomy" id="72228"/>
    <lineage>
        <taxon>Eukaryota</taxon>
        <taxon>Fungi</taxon>
        <taxon>Dikarya</taxon>
        <taxon>Ascomycota</taxon>
        <taxon>Pezizomycotina</taxon>
        <taxon>Sordariomycetes</taxon>
        <taxon>Hypocreomycetidae</taxon>
        <taxon>Hypocreales</taxon>
        <taxon>Ophiocordycipitaceae</taxon>
        <taxon>Ophiocordyceps</taxon>
    </lineage>
</organism>
<evidence type="ECO:0000313" key="2">
    <source>
        <dbReference type="Proteomes" id="UP000557566"/>
    </source>
</evidence>
<evidence type="ECO:0000313" key="1">
    <source>
        <dbReference type="EMBL" id="KAF4506280.1"/>
    </source>
</evidence>
<dbReference type="EMBL" id="JAAVMX010000007">
    <property type="protein sequence ID" value="KAF4506280.1"/>
    <property type="molecule type" value="Genomic_DNA"/>
</dbReference>
<accession>A0A8H4LVD0</accession>
<protein>
    <submittedName>
        <fullName evidence="1">Uncharacterized protein</fullName>
    </submittedName>
</protein>
<gene>
    <name evidence="1" type="ORF">G6O67_006381</name>
</gene>